<feature type="compositionally biased region" description="Basic residues" evidence="1">
    <location>
        <begin position="229"/>
        <end position="240"/>
    </location>
</feature>
<protein>
    <submittedName>
        <fullName evidence="2">Transcriptional regulator, DeoR family</fullName>
    </submittedName>
</protein>
<feature type="non-terminal residue" evidence="2">
    <location>
        <position position="352"/>
    </location>
</feature>
<feature type="region of interest" description="Disordered" evidence="1">
    <location>
        <begin position="1"/>
        <end position="352"/>
    </location>
</feature>
<feature type="compositionally biased region" description="Basic residues" evidence="1">
    <location>
        <begin position="193"/>
        <end position="220"/>
    </location>
</feature>
<gene>
    <name evidence="2" type="ORF">AVDCRST_MAG35-2295</name>
</gene>
<name>A0A6J4PVG1_9ACTN</name>
<sequence>GRVVLPPADPAVPARRPRDLARGGAGRPARGQHPHPAPRRRGPARARLPRARGQGRRRWLPARGRRQAPAVGAGRRAGRRCRGRPADRAEQRRRHRRRRRPGADRHHAGHARPPARRGRGDAPDRHPQRVGVRRPAHRPGHPESRRLRGARQPPAALRPPHPRRTAAGPRGPRLRAPAARRAAPPGDVGRSLVPRRPHAHGLRSRSGQRARRQRPHRPARPRVGDLPRRPHPPARPHRHPVPAPRPHPCAGGPLRDDQPRPRRHPRPLAVPGVSPDGPAPRGRRPVGTGRLRRRARQPHPDPHHPGSVVLGGHRRAAGHLRRRPHRRRARGAQGRVPHPGRALPAGRQPESL</sequence>
<feature type="compositionally biased region" description="Low complexity" evidence="1">
    <location>
        <begin position="1"/>
        <end position="14"/>
    </location>
</feature>
<feature type="compositionally biased region" description="Low complexity" evidence="1">
    <location>
        <begin position="275"/>
        <end position="289"/>
    </location>
</feature>
<organism evidence="2">
    <name type="scientific">uncultured Quadrisphaera sp</name>
    <dbReference type="NCBI Taxonomy" id="904978"/>
    <lineage>
        <taxon>Bacteria</taxon>
        <taxon>Bacillati</taxon>
        <taxon>Actinomycetota</taxon>
        <taxon>Actinomycetes</taxon>
        <taxon>Kineosporiales</taxon>
        <taxon>Kineosporiaceae</taxon>
        <taxon>Quadrisphaera</taxon>
        <taxon>environmental samples</taxon>
    </lineage>
</organism>
<feature type="compositionally biased region" description="Low complexity" evidence="1">
    <location>
        <begin position="165"/>
        <end position="186"/>
    </location>
</feature>
<evidence type="ECO:0000256" key="1">
    <source>
        <dbReference type="SAM" id="MobiDB-lite"/>
    </source>
</evidence>
<dbReference type="AlphaFoldDB" id="A0A6J4PVG1"/>
<evidence type="ECO:0000313" key="2">
    <source>
        <dbReference type="EMBL" id="CAA9425643.1"/>
    </source>
</evidence>
<dbReference type="EMBL" id="CADCUY010000466">
    <property type="protein sequence ID" value="CAA9425643.1"/>
    <property type="molecule type" value="Genomic_DNA"/>
</dbReference>
<feature type="compositionally biased region" description="Basic and acidic residues" evidence="1">
    <location>
        <begin position="118"/>
        <end position="127"/>
    </location>
</feature>
<proteinExistence type="predicted"/>
<feature type="compositionally biased region" description="Basic residues" evidence="1">
    <location>
        <begin position="107"/>
        <end position="117"/>
    </location>
</feature>
<feature type="non-terminal residue" evidence="2">
    <location>
        <position position="1"/>
    </location>
</feature>
<feature type="compositionally biased region" description="Basic residues" evidence="1">
    <location>
        <begin position="30"/>
        <end position="66"/>
    </location>
</feature>
<feature type="compositionally biased region" description="Basic residues" evidence="1">
    <location>
        <begin position="312"/>
        <end position="330"/>
    </location>
</feature>
<accession>A0A6J4PVG1</accession>
<reference evidence="2" key="1">
    <citation type="submission" date="2020-02" db="EMBL/GenBank/DDBJ databases">
        <authorList>
            <person name="Meier V. D."/>
        </authorList>
    </citation>
    <scope>NUCLEOTIDE SEQUENCE</scope>
    <source>
        <strain evidence="2">AVDCRST_MAG35</strain>
    </source>
</reference>
<feature type="compositionally biased region" description="Basic residues" evidence="1">
    <location>
        <begin position="91"/>
        <end position="100"/>
    </location>
</feature>